<evidence type="ECO:0000313" key="4">
    <source>
        <dbReference type="Proteomes" id="UP000507245"/>
    </source>
</evidence>
<dbReference type="EMBL" id="CAEKKB010000003">
    <property type="protein sequence ID" value="CAB4305720.1"/>
    <property type="molecule type" value="Genomic_DNA"/>
</dbReference>
<dbReference type="Proteomes" id="UP000507222">
    <property type="component" value="Unassembled WGS sequence"/>
</dbReference>
<sequence length="59" mass="6447">MGAAEFVNLSGDKIGDLQFSIDYFGVVSLQKSKSLIELKGVCVGEGYLMRAHHNWCGIN</sequence>
<name>A0A6J5UHH5_PRUAR</name>
<gene>
    <name evidence="1" type="ORF">CURHAP_LOCUS24193</name>
    <name evidence="2" type="ORF">ORAREDHAP_LOCUS23761</name>
</gene>
<dbReference type="EMBL" id="CAEKDK010000003">
    <property type="protein sequence ID" value="CAB4275362.1"/>
    <property type="molecule type" value="Genomic_DNA"/>
</dbReference>
<proteinExistence type="predicted"/>
<reference evidence="4" key="1">
    <citation type="journal article" date="2020" name="Genome Biol.">
        <title>Gamete binning: chromosome-level and haplotype-resolved genome assembly enabled by high-throughput single-cell sequencing of gamete genomes.</title>
        <authorList>
            <person name="Campoy J.A."/>
            <person name="Sun H."/>
            <person name="Goel M."/>
            <person name="Jiao W.-B."/>
            <person name="Folz-Donahue K."/>
            <person name="Wang N."/>
            <person name="Rubio M."/>
            <person name="Liu C."/>
            <person name="Kukat C."/>
            <person name="Ruiz D."/>
            <person name="Huettel B."/>
            <person name="Schneeberger K."/>
        </authorList>
    </citation>
    <scope>NUCLEOTIDE SEQUENCE [LARGE SCALE GENOMIC DNA]</scope>
    <source>
        <strain evidence="4">cv. Rojo Pasion</strain>
    </source>
</reference>
<evidence type="ECO:0000313" key="2">
    <source>
        <dbReference type="EMBL" id="CAB4305720.1"/>
    </source>
</evidence>
<reference evidence="1 3" key="2">
    <citation type="submission" date="2020-05" db="EMBL/GenBank/DDBJ databases">
        <authorList>
            <person name="Campoy J."/>
            <person name="Schneeberger K."/>
            <person name="Spophaly S."/>
        </authorList>
    </citation>
    <scope>NUCLEOTIDE SEQUENCE [LARGE SCALE GENOMIC DNA]</scope>
    <source>
        <strain evidence="1">PruArmRojPasFocal</strain>
    </source>
</reference>
<protein>
    <submittedName>
        <fullName evidence="1">Uncharacterized protein</fullName>
    </submittedName>
</protein>
<keyword evidence="4" id="KW-1185">Reference proteome</keyword>
<evidence type="ECO:0000313" key="1">
    <source>
        <dbReference type="EMBL" id="CAB4275362.1"/>
    </source>
</evidence>
<evidence type="ECO:0000313" key="3">
    <source>
        <dbReference type="Proteomes" id="UP000507222"/>
    </source>
</evidence>
<organism evidence="1 3">
    <name type="scientific">Prunus armeniaca</name>
    <name type="common">Apricot</name>
    <name type="synonym">Armeniaca vulgaris</name>
    <dbReference type="NCBI Taxonomy" id="36596"/>
    <lineage>
        <taxon>Eukaryota</taxon>
        <taxon>Viridiplantae</taxon>
        <taxon>Streptophyta</taxon>
        <taxon>Embryophyta</taxon>
        <taxon>Tracheophyta</taxon>
        <taxon>Spermatophyta</taxon>
        <taxon>Magnoliopsida</taxon>
        <taxon>eudicotyledons</taxon>
        <taxon>Gunneridae</taxon>
        <taxon>Pentapetalae</taxon>
        <taxon>rosids</taxon>
        <taxon>fabids</taxon>
        <taxon>Rosales</taxon>
        <taxon>Rosaceae</taxon>
        <taxon>Amygdaloideae</taxon>
        <taxon>Amygdaleae</taxon>
        <taxon>Prunus</taxon>
    </lineage>
</organism>
<accession>A0A6J5UHH5</accession>
<dbReference type="Proteomes" id="UP000507245">
    <property type="component" value="Unassembled WGS sequence"/>
</dbReference>
<dbReference type="AlphaFoldDB" id="A0A6J5UHH5"/>